<reference evidence="5" key="1">
    <citation type="submission" date="2020-01" db="EMBL/GenBank/DDBJ databases">
        <authorList>
            <person name="Mishra B."/>
        </authorList>
    </citation>
    <scope>NUCLEOTIDE SEQUENCE [LARGE SCALE GENOMIC DNA]</scope>
</reference>
<sequence length="443" mass="49377">MDREDLMETMMVETIKPSSATPQSLRTLHLSMLDYGMHPSYTLACFFYKRDDPSIPRDQTTLKLKTSLSETLTKFYPFAGRIKGVTIECNDEGAILVEASLNKCTLSDFLKSPDAKTIQKYLLPLDLIDNLSQAAVTWPLLLVKATYLQCGGMTIGICMSHKLADAASLSTFVRAWAATARGESHAVVEPEFAGVKLYPPANLAFKFPEIETGKRLSVTKRFLFSRLNIEELRNKATIRQQILPRPTRVECVTALLWRCVIASSSKTTCTKMLGQPANLRNKIPSLLSQNLIGNIIYSTMTFNLKNEIDIQETVKELRERAEELTSLIQEGCADQSTTALGSKLVDKMVADYSKLSDDPDGHKLYEVSSWCKLPFYETDFGTGPPVWVFGSVAPIAEFVTFLLDSNDLQGIEAWVTLAEEDMALFEQNPELLAFASPSSPVFF</sequence>
<evidence type="ECO:0000256" key="3">
    <source>
        <dbReference type="ARBA" id="ARBA00023315"/>
    </source>
</evidence>
<keyword evidence="2" id="KW-0808">Transferase</keyword>
<evidence type="ECO:0000256" key="2">
    <source>
        <dbReference type="ARBA" id="ARBA00022679"/>
    </source>
</evidence>
<organism evidence="5 6">
    <name type="scientific">Microthlaspi erraticum</name>
    <dbReference type="NCBI Taxonomy" id="1685480"/>
    <lineage>
        <taxon>Eukaryota</taxon>
        <taxon>Viridiplantae</taxon>
        <taxon>Streptophyta</taxon>
        <taxon>Embryophyta</taxon>
        <taxon>Tracheophyta</taxon>
        <taxon>Spermatophyta</taxon>
        <taxon>Magnoliopsida</taxon>
        <taxon>eudicotyledons</taxon>
        <taxon>Gunneridae</taxon>
        <taxon>Pentapetalae</taxon>
        <taxon>rosids</taxon>
        <taxon>malvids</taxon>
        <taxon>Brassicales</taxon>
        <taxon>Brassicaceae</taxon>
        <taxon>Coluteocarpeae</taxon>
        <taxon>Microthlaspi</taxon>
    </lineage>
</organism>
<dbReference type="AlphaFoldDB" id="A0A6D2HVP2"/>
<name>A0A6D2HVP2_9BRAS</name>
<feature type="coiled-coil region" evidence="4">
    <location>
        <begin position="307"/>
        <end position="334"/>
    </location>
</feature>
<comment type="similarity">
    <text evidence="1">Belongs to the plant acyltransferase family.</text>
</comment>
<dbReference type="Proteomes" id="UP000467841">
    <property type="component" value="Unassembled WGS sequence"/>
</dbReference>
<evidence type="ECO:0008006" key="7">
    <source>
        <dbReference type="Google" id="ProtNLM"/>
    </source>
</evidence>
<accession>A0A6D2HVP2</accession>
<dbReference type="GO" id="GO:0016746">
    <property type="term" value="F:acyltransferase activity"/>
    <property type="evidence" value="ECO:0007669"/>
    <property type="project" value="UniProtKB-KW"/>
</dbReference>
<keyword evidence="6" id="KW-1185">Reference proteome</keyword>
<protein>
    <recommendedName>
        <fullName evidence="7">BAHD acyltransferase</fullName>
    </recommendedName>
</protein>
<dbReference type="PANTHER" id="PTHR31623">
    <property type="entry name" value="F21J9.9"/>
    <property type="match status" value="1"/>
</dbReference>
<evidence type="ECO:0000256" key="1">
    <source>
        <dbReference type="ARBA" id="ARBA00009861"/>
    </source>
</evidence>
<evidence type="ECO:0000256" key="4">
    <source>
        <dbReference type="SAM" id="Coils"/>
    </source>
</evidence>
<dbReference type="Pfam" id="PF02458">
    <property type="entry name" value="Transferase"/>
    <property type="match status" value="1"/>
</dbReference>
<comment type="caution">
    <text evidence="5">The sequence shown here is derived from an EMBL/GenBank/DDBJ whole genome shotgun (WGS) entry which is preliminary data.</text>
</comment>
<dbReference type="Gene3D" id="3.30.559.10">
    <property type="entry name" value="Chloramphenicol acetyltransferase-like domain"/>
    <property type="match status" value="2"/>
</dbReference>
<dbReference type="PANTHER" id="PTHR31623:SF57">
    <property type="entry name" value="BAHD ACYLTRANSFERASE"/>
    <property type="match status" value="1"/>
</dbReference>
<gene>
    <name evidence="5" type="ORF">MERR_LOCUS4524</name>
</gene>
<evidence type="ECO:0000313" key="6">
    <source>
        <dbReference type="Proteomes" id="UP000467841"/>
    </source>
</evidence>
<keyword evidence="3" id="KW-0012">Acyltransferase</keyword>
<evidence type="ECO:0000313" key="5">
    <source>
        <dbReference type="EMBL" id="CAA7017289.1"/>
    </source>
</evidence>
<dbReference type="InterPro" id="IPR023213">
    <property type="entry name" value="CAT-like_dom_sf"/>
</dbReference>
<proteinExistence type="inferred from homology"/>
<dbReference type="OrthoDB" id="1045831at2759"/>
<keyword evidence="4" id="KW-0175">Coiled coil</keyword>
<dbReference type="EMBL" id="CACVBM020000310">
    <property type="protein sequence ID" value="CAA7017289.1"/>
    <property type="molecule type" value="Genomic_DNA"/>
</dbReference>